<reference evidence="2" key="1">
    <citation type="submission" date="2024-07" db="EMBL/GenBank/DDBJ databases">
        <authorList>
            <person name="Yu S.T."/>
        </authorList>
    </citation>
    <scope>NUCLEOTIDE SEQUENCE</scope>
    <source>
        <strain evidence="2">R39</strain>
    </source>
</reference>
<name>A0AB39QUW5_9ACTN</name>
<dbReference type="EMBL" id="CP163441">
    <property type="protein sequence ID" value="XDQ47293.1"/>
    <property type="molecule type" value="Genomic_DNA"/>
</dbReference>
<accession>A0AB39QUW5</accession>
<proteinExistence type="predicted"/>
<evidence type="ECO:0000256" key="1">
    <source>
        <dbReference type="SAM" id="MobiDB-lite"/>
    </source>
</evidence>
<dbReference type="AlphaFoldDB" id="A0AB39QUW5"/>
<gene>
    <name evidence="2" type="ORF">AB5J52_36290</name>
</gene>
<evidence type="ECO:0000313" key="2">
    <source>
        <dbReference type="EMBL" id="XDQ47293.1"/>
    </source>
</evidence>
<organism evidence="2">
    <name type="scientific">Streptomyces sp. R39</name>
    <dbReference type="NCBI Taxonomy" id="3238631"/>
    <lineage>
        <taxon>Bacteria</taxon>
        <taxon>Bacillati</taxon>
        <taxon>Actinomycetota</taxon>
        <taxon>Actinomycetes</taxon>
        <taxon>Kitasatosporales</taxon>
        <taxon>Streptomycetaceae</taxon>
        <taxon>Streptomyces</taxon>
    </lineage>
</organism>
<feature type="compositionally biased region" description="Basic and acidic residues" evidence="1">
    <location>
        <begin position="307"/>
        <end position="319"/>
    </location>
</feature>
<protein>
    <submittedName>
        <fullName evidence="2">Uncharacterized protein</fullName>
    </submittedName>
</protein>
<dbReference type="RefSeq" id="WP_369226251.1">
    <property type="nucleotide sequence ID" value="NZ_CP163441.1"/>
</dbReference>
<feature type="region of interest" description="Disordered" evidence="1">
    <location>
        <begin position="306"/>
        <end position="337"/>
    </location>
</feature>
<sequence>MTSVPPSALAAVLRADPAAGAVAVVAPYDGEGSYPRAFARYGWRTVAVLPEHRLRPPAYRNATPPSGYGDTVVHRGLRQTVKALRALGVSAVVAGGAGGIELAERIAWQLGLPGADPASSALRYDRGAQAARLARVGIPALRGIRTARLADAVAWARSYPAAGYLLAPAAAGTPVDAVGCADVRGIGAAWPVLWHAAARHSGSPHLVLTEVPGRRRYTVDTVTRPGPDGRPEHVVTGLRVDAPVGARPPGGPQARALARYTARVLDALGVVCGPATTRLAYGDDGTAGDGPRLVCALAAPVMTPADEAPRTAADRHRPDGVPIPRTTPGSPFFHGRS</sequence>